<dbReference type="SUPFAM" id="SSF57756">
    <property type="entry name" value="Retrovirus zinc finger-like domains"/>
    <property type="match status" value="1"/>
</dbReference>
<feature type="non-terminal residue" evidence="2">
    <location>
        <position position="1"/>
    </location>
</feature>
<evidence type="ECO:0008006" key="3">
    <source>
        <dbReference type="Google" id="ProtNLM"/>
    </source>
</evidence>
<proteinExistence type="predicted"/>
<dbReference type="AlphaFoldDB" id="A0A699W5Q1"/>
<feature type="region of interest" description="Disordered" evidence="1">
    <location>
        <begin position="1"/>
        <end position="21"/>
    </location>
</feature>
<dbReference type="GO" id="GO:0003676">
    <property type="term" value="F:nucleic acid binding"/>
    <property type="evidence" value="ECO:0007669"/>
    <property type="project" value="InterPro"/>
</dbReference>
<name>A0A699W5Q1_TANCI</name>
<dbReference type="InterPro" id="IPR036875">
    <property type="entry name" value="Znf_CCHC_sf"/>
</dbReference>
<protein>
    <recommendedName>
        <fullName evidence="3">CCHC-type domain-containing protein</fullName>
    </recommendedName>
</protein>
<accession>A0A699W5Q1</accession>
<reference evidence="2" key="1">
    <citation type="journal article" date="2019" name="Sci. Rep.">
        <title>Draft genome of Tanacetum cinerariifolium, the natural source of mosquito coil.</title>
        <authorList>
            <person name="Yamashiro T."/>
            <person name="Shiraishi A."/>
            <person name="Satake H."/>
            <person name="Nakayama K."/>
        </authorList>
    </citation>
    <scope>NUCLEOTIDE SEQUENCE</scope>
</reference>
<dbReference type="GO" id="GO:0008270">
    <property type="term" value="F:zinc ion binding"/>
    <property type="evidence" value="ECO:0007669"/>
    <property type="project" value="InterPro"/>
</dbReference>
<sequence length="74" mass="8360">GQSYSGNVYKGNTTNSEGNNASGQERVVKFYNCQCEGHMSRQCTQPKRRRNAAWFKDKAMLAEAQEAVQILDEE</sequence>
<evidence type="ECO:0000313" key="2">
    <source>
        <dbReference type="EMBL" id="GFD41016.1"/>
    </source>
</evidence>
<dbReference type="Gene3D" id="4.10.60.10">
    <property type="entry name" value="Zinc finger, CCHC-type"/>
    <property type="match status" value="1"/>
</dbReference>
<comment type="caution">
    <text evidence="2">The sequence shown here is derived from an EMBL/GenBank/DDBJ whole genome shotgun (WGS) entry which is preliminary data.</text>
</comment>
<organism evidence="2">
    <name type="scientific">Tanacetum cinerariifolium</name>
    <name type="common">Dalmatian daisy</name>
    <name type="synonym">Chrysanthemum cinerariifolium</name>
    <dbReference type="NCBI Taxonomy" id="118510"/>
    <lineage>
        <taxon>Eukaryota</taxon>
        <taxon>Viridiplantae</taxon>
        <taxon>Streptophyta</taxon>
        <taxon>Embryophyta</taxon>
        <taxon>Tracheophyta</taxon>
        <taxon>Spermatophyta</taxon>
        <taxon>Magnoliopsida</taxon>
        <taxon>eudicotyledons</taxon>
        <taxon>Gunneridae</taxon>
        <taxon>Pentapetalae</taxon>
        <taxon>asterids</taxon>
        <taxon>campanulids</taxon>
        <taxon>Asterales</taxon>
        <taxon>Asteraceae</taxon>
        <taxon>Asteroideae</taxon>
        <taxon>Anthemideae</taxon>
        <taxon>Anthemidinae</taxon>
        <taxon>Tanacetum</taxon>
    </lineage>
</organism>
<evidence type="ECO:0000256" key="1">
    <source>
        <dbReference type="SAM" id="MobiDB-lite"/>
    </source>
</evidence>
<gene>
    <name evidence="2" type="ORF">Tci_912985</name>
</gene>
<dbReference type="EMBL" id="BKCJ011544212">
    <property type="protein sequence ID" value="GFD41016.1"/>
    <property type="molecule type" value="Genomic_DNA"/>
</dbReference>